<comment type="similarity">
    <text evidence="5">Belongs to the protein N5-glutamine methyltransferase family. PrmC subfamily.</text>
</comment>
<keyword evidence="3 5" id="KW-0949">S-adenosyl-L-methionine</keyword>
<proteinExistence type="inferred from homology"/>
<dbReference type="PANTHER" id="PTHR18895">
    <property type="entry name" value="HEMK METHYLTRANSFERASE"/>
    <property type="match status" value="1"/>
</dbReference>
<keyword evidence="1 5" id="KW-0489">Methyltransferase</keyword>
<evidence type="ECO:0000256" key="3">
    <source>
        <dbReference type="ARBA" id="ARBA00022691"/>
    </source>
</evidence>
<evidence type="ECO:0000256" key="4">
    <source>
        <dbReference type="ARBA" id="ARBA00048391"/>
    </source>
</evidence>
<dbReference type="STRING" id="1454373.ACMU_13110"/>
<dbReference type="OrthoDB" id="9800643at2"/>
<dbReference type="InterPro" id="IPR019874">
    <property type="entry name" value="RF_methyltr_PrmC"/>
</dbReference>
<evidence type="ECO:0000313" key="9">
    <source>
        <dbReference type="Proteomes" id="UP000026249"/>
    </source>
</evidence>
<dbReference type="HAMAP" id="MF_02126">
    <property type="entry name" value="RF_methyltr_PrmC"/>
    <property type="match status" value="1"/>
</dbReference>
<dbReference type="Pfam" id="PF05175">
    <property type="entry name" value="MTS"/>
    <property type="match status" value="1"/>
</dbReference>
<dbReference type="CDD" id="cd02440">
    <property type="entry name" value="AdoMet_MTases"/>
    <property type="match status" value="1"/>
</dbReference>
<organism evidence="8 9">
    <name type="scientific">Actibacterium mucosum KCTC 23349</name>
    <dbReference type="NCBI Taxonomy" id="1454373"/>
    <lineage>
        <taxon>Bacteria</taxon>
        <taxon>Pseudomonadati</taxon>
        <taxon>Pseudomonadota</taxon>
        <taxon>Alphaproteobacteria</taxon>
        <taxon>Rhodobacterales</taxon>
        <taxon>Roseobacteraceae</taxon>
        <taxon>Actibacterium</taxon>
    </lineage>
</organism>
<dbReference type="SUPFAM" id="SSF53335">
    <property type="entry name" value="S-adenosyl-L-methionine-dependent methyltransferases"/>
    <property type="match status" value="1"/>
</dbReference>
<dbReference type="PROSITE" id="PS00092">
    <property type="entry name" value="N6_MTASE"/>
    <property type="match status" value="1"/>
</dbReference>
<feature type="binding site" evidence="5">
    <location>
        <begin position="116"/>
        <end position="120"/>
    </location>
    <ligand>
        <name>S-adenosyl-L-methionine</name>
        <dbReference type="ChEBI" id="CHEBI:59789"/>
    </ligand>
</feature>
<comment type="function">
    <text evidence="5">Methylates the class 1 translation termination release factors RF1/PrfA and RF2/PrfB on the glutamine residue of the universally conserved GGQ motif.</text>
</comment>
<gene>
    <name evidence="5" type="primary">prmC</name>
    <name evidence="8" type="ORF">ACMU_13110</name>
</gene>
<feature type="binding site" evidence="5">
    <location>
        <position position="168"/>
    </location>
    <ligand>
        <name>S-adenosyl-L-methionine</name>
        <dbReference type="ChEBI" id="CHEBI:59789"/>
    </ligand>
</feature>
<dbReference type="InterPro" id="IPR007848">
    <property type="entry name" value="Small_mtfrase_dom"/>
</dbReference>
<comment type="catalytic activity">
    <reaction evidence="4 5">
        <text>L-glutaminyl-[peptide chain release factor] + S-adenosyl-L-methionine = N(5)-methyl-L-glutaminyl-[peptide chain release factor] + S-adenosyl-L-homocysteine + H(+)</text>
        <dbReference type="Rhea" id="RHEA:42896"/>
        <dbReference type="Rhea" id="RHEA-COMP:10271"/>
        <dbReference type="Rhea" id="RHEA-COMP:10272"/>
        <dbReference type="ChEBI" id="CHEBI:15378"/>
        <dbReference type="ChEBI" id="CHEBI:30011"/>
        <dbReference type="ChEBI" id="CHEBI:57856"/>
        <dbReference type="ChEBI" id="CHEBI:59789"/>
        <dbReference type="ChEBI" id="CHEBI:61891"/>
        <dbReference type="EC" id="2.1.1.297"/>
    </reaction>
</comment>
<dbReference type="Gene3D" id="1.10.8.10">
    <property type="entry name" value="DNA helicase RuvA subunit, C-terminal domain"/>
    <property type="match status" value="1"/>
</dbReference>
<dbReference type="NCBIfam" id="TIGR03534">
    <property type="entry name" value="RF_mod_PrmC"/>
    <property type="match status" value="1"/>
</dbReference>
<feature type="binding site" evidence="5">
    <location>
        <position position="139"/>
    </location>
    <ligand>
        <name>S-adenosyl-L-methionine</name>
        <dbReference type="ChEBI" id="CHEBI:59789"/>
    </ligand>
</feature>
<feature type="domain" description="Release factor glutamine methyltransferase N-terminal" evidence="7">
    <location>
        <begin position="8"/>
        <end position="75"/>
    </location>
</feature>
<dbReference type="Pfam" id="PF17827">
    <property type="entry name" value="PrmC_N"/>
    <property type="match status" value="1"/>
</dbReference>
<evidence type="ECO:0000256" key="2">
    <source>
        <dbReference type="ARBA" id="ARBA00022679"/>
    </source>
</evidence>
<feature type="domain" description="Methyltransferase small" evidence="6">
    <location>
        <begin position="100"/>
        <end position="188"/>
    </location>
</feature>
<dbReference type="GO" id="GO:0102559">
    <property type="term" value="F:peptide chain release factor N(5)-glutamine methyltransferase activity"/>
    <property type="evidence" value="ECO:0007669"/>
    <property type="project" value="UniProtKB-EC"/>
</dbReference>
<dbReference type="InterPro" id="IPR050320">
    <property type="entry name" value="N5-glutamine_MTase"/>
</dbReference>
<dbReference type="InterPro" id="IPR040758">
    <property type="entry name" value="PrmC_N"/>
</dbReference>
<dbReference type="GO" id="GO:0003676">
    <property type="term" value="F:nucleic acid binding"/>
    <property type="evidence" value="ECO:0007669"/>
    <property type="project" value="InterPro"/>
</dbReference>
<dbReference type="InterPro" id="IPR004556">
    <property type="entry name" value="HemK-like"/>
</dbReference>
<evidence type="ECO:0000313" key="8">
    <source>
        <dbReference type="EMBL" id="KAJ55626.1"/>
    </source>
</evidence>
<evidence type="ECO:0000256" key="5">
    <source>
        <dbReference type="HAMAP-Rule" id="MF_02126"/>
    </source>
</evidence>
<name>A0A037ZLA7_9RHOB</name>
<dbReference type="Proteomes" id="UP000026249">
    <property type="component" value="Unassembled WGS sequence"/>
</dbReference>
<dbReference type="Gene3D" id="3.40.50.150">
    <property type="entry name" value="Vaccinia Virus protein VP39"/>
    <property type="match status" value="1"/>
</dbReference>
<dbReference type="EC" id="2.1.1.297" evidence="5"/>
<keyword evidence="9" id="KW-1185">Reference proteome</keyword>
<accession>A0A037ZLA7</accession>
<comment type="caution">
    <text evidence="8">The sequence shown here is derived from an EMBL/GenBank/DDBJ whole genome shotgun (WGS) entry which is preliminary data.</text>
</comment>
<dbReference type="NCBIfam" id="TIGR00536">
    <property type="entry name" value="hemK_fam"/>
    <property type="match status" value="1"/>
</dbReference>
<evidence type="ECO:0000259" key="6">
    <source>
        <dbReference type="Pfam" id="PF05175"/>
    </source>
</evidence>
<dbReference type="InterPro" id="IPR029063">
    <property type="entry name" value="SAM-dependent_MTases_sf"/>
</dbReference>
<dbReference type="EMBL" id="JFKE01000004">
    <property type="protein sequence ID" value="KAJ55626.1"/>
    <property type="molecule type" value="Genomic_DNA"/>
</dbReference>
<evidence type="ECO:0000256" key="1">
    <source>
        <dbReference type="ARBA" id="ARBA00022603"/>
    </source>
</evidence>
<feature type="binding site" evidence="5">
    <location>
        <position position="182"/>
    </location>
    <ligand>
        <name>S-adenosyl-L-methionine</name>
        <dbReference type="ChEBI" id="CHEBI:59789"/>
    </ligand>
</feature>
<dbReference type="AlphaFoldDB" id="A0A037ZLA7"/>
<evidence type="ECO:0000259" key="7">
    <source>
        <dbReference type="Pfam" id="PF17827"/>
    </source>
</evidence>
<protein>
    <recommendedName>
        <fullName evidence="5">Release factor glutamine methyltransferase</fullName>
        <shortName evidence="5">RF MTase</shortName>
        <ecNumber evidence="5">2.1.1.297</ecNumber>
    </recommendedName>
    <alternativeName>
        <fullName evidence="5">N5-glutamine methyltransferase PrmC</fullName>
    </alternativeName>
    <alternativeName>
        <fullName evidence="5">Protein-(glutamine-N5) MTase PrmC</fullName>
    </alternativeName>
    <alternativeName>
        <fullName evidence="5">Protein-glutamine N-methyltransferase PrmC</fullName>
    </alternativeName>
</protein>
<keyword evidence="2 5" id="KW-0808">Transferase</keyword>
<reference evidence="8 9" key="1">
    <citation type="submission" date="2014-03" db="EMBL/GenBank/DDBJ databases">
        <title>Draft Genome Sequence of Actibacterium mucosum KCTC 23349, a Marine Alphaproteobacterium with Complex Ionic Requirements Isolated from Mediterranean Seawater at Malvarrosa Beach, Valencia, Spain.</title>
        <authorList>
            <person name="Arahal D.R."/>
            <person name="Shao Z."/>
            <person name="Lai Q."/>
            <person name="Pujalte M.J."/>
        </authorList>
    </citation>
    <scope>NUCLEOTIDE SEQUENCE [LARGE SCALE GENOMIC DNA]</scope>
    <source>
        <strain evidence="8 9">KCTC 23349</strain>
    </source>
</reference>
<dbReference type="PANTHER" id="PTHR18895:SF74">
    <property type="entry name" value="MTRF1L RELEASE FACTOR GLUTAMINE METHYLTRANSFERASE"/>
    <property type="match status" value="1"/>
</dbReference>
<dbReference type="InterPro" id="IPR002052">
    <property type="entry name" value="DNA_methylase_N6_adenine_CS"/>
</dbReference>
<dbReference type="RefSeq" id="WP_035259495.1">
    <property type="nucleotide sequence ID" value="NZ_JFKE01000004.1"/>
</dbReference>
<feature type="binding site" evidence="5">
    <location>
        <begin position="182"/>
        <end position="185"/>
    </location>
    <ligand>
        <name>substrate</name>
    </ligand>
</feature>
<dbReference type="GO" id="GO:0032259">
    <property type="term" value="P:methylation"/>
    <property type="evidence" value="ECO:0007669"/>
    <property type="project" value="UniProtKB-KW"/>
</dbReference>
<sequence>MRVQDGLRALIDHLNAANIPDAPRDARIIMAAVLGVDRSRLTLAAGDPLNADVQKAALAMAARRAAREPLSHIVGHRAFYGRTFRVSSDVLDPRPETETLIAAALQVAFTKVLDLGTGTGAILLTLLAERAEATGLGTDLSDAALCIARENAKALGLSTRADLRQSDWFLRVTGRFDLIVSNPPYIALDEMQALQPEVREHEPRMALTDEGDGLSAYRTICDSAPAHLAPGGHLMVEIGPTQATAVCAMMQRAGLETITVHNDLDGRDRVVAAKAPG</sequence>